<dbReference type="Proteomes" id="UP001054945">
    <property type="component" value="Unassembled WGS sequence"/>
</dbReference>
<evidence type="ECO:0000313" key="3">
    <source>
        <dbReference type="Proteomes" id="UP001054945"/>
    </source>
</evidence>
<feature type="region of interest" description="Disordered" evidence="1">
    <location>
        <begin position="1"/>
        <end position="33"/>
    </location>
</feature>
<dbReference type="EMBL" id="BPLR01009130">
    <property type="protein sequence ID" value="GIY29799.1"/>
    <property type="molecule type" value="Genomic_DNA"/>
</dbReference>
<evidence type="ECO:0000256" key="1">
    <source>
        <dbReference type="SAM" id="MobiDB-lite"/>
    </source>
</evidence>
<accession>A0AAV4SA11</accession>
<name>A0AAV4SA11_CAEEX</name>
<protein>
    <submittedName>
        <fullName evidence="2">Uncharacterized protein</fullName>
    </submittedName>
</protein>
<proteinExistence type="predicted"/>
<evidence type="ECO:0000313" key="2">
    <source>
        <dbReference type="EMBL" id="GIY29799.1"/>
    </source>
</evidence>
<reference evidence="2 3" key="1">
    <citation type="submission" date="2021-06" db="EMBL/GenBank/DDBJ databases">
        <title>Caerostris extrusa draft genome.</title>
        <authorList>
            <person name="Kono N."/>
            <person name="Arakawa K."/>
        </authorList>
    </citation>
    <scope>NUCLEOTIDE SEQUENCE [LARGE SCALE GENOMIC DNA]</scope>
</reference>
<keyword evidence="3" id="KW-1185">Reference proteome</keyword>
<organism evidence="2 3">
    <name type="scientific">Caerostris extrusa</name>
    <name type="common">Bark spider</name>
    <name type="synonym">Caerostris bankana</name>
    <dbReference type="NCBI Taxonomy" id="172846"/>
    <lineage>
        <taxon>Eukaryota</taxon>
        <taxon>Metazoa</taxon>
        <taxon>Ecdysozoa</taxon>
        <taxon>Arthropoda</taxon>
        <taxon>Chelicerata</taxon>
        <taxon>Arachnida</taxon>
        <taxon>Araneae</taxon>
        <taxon>Araneomorphae</taxon>
        <taxon>Entelegynae</taxon>
        <taxon>Araneoidea</taxon>
        <taxon>Araneidae</taxon>
        <taxon>Caerostris</taxon>
    </lineage>
</organism>
<comment type="caution">
    <text evidence="2">The sequence shown here is derived from an EMBL/GenBank/DDBJ whole genome shotgun (WGS) entry which is preliminary data.</text>
</comment>
<sequence length="188" mass="20963">MSDRAQIAALDRKPKVLSSESVGNDPPTRGAPISRLHVLFKRLVQGRLISRPPDSPPDNGPINTSADDELKDTLAKSLLKKKKITENGEIKKQEYACSFSSFYFVATVNCGWILESSVDGDRLSNVDGFYESSEGEAIKKKEILPLEIFQYHKCQIHSRFFKVVNRPDDQLATPGSKFVSHGGMDICY</sequence>
<dbReference type="AlphaFoldDB" id="A0AAV4SA11"/>
<feature type="region of interest" description="Disordered" evidence="1">
    <location>
        <begin position="48"/>
        <end position="67"/>
    </location>
</feature>
<gene>
    <name evidence="2" type="ORF">CEXT_545351</name>
</gene>